<feature type="domain" description="Baculoviridae late expression factor 5 C-terminal" evidence="1">
    <location>
        <begin position="136"/>
        <end position="169"/>
    </location>
</feature>
<dbReference type="EMBL" id="KJ184318">
    <property type="protein sequence ID" value="AII15840.1"/>
    <property type="molecule type" value="Genomic_DNA"/>
</dbReference>
<proteinExistence type="predicted"/>
<gene>
    <name evidence="2" type="primary">lef-5</name>
    <name evidence="2" type="ORF">PmNV_052</name>
</gene>
<sequence>MNSDCSDYENDDMLETMESGIFSDDDEDMDVDHKDYSTITDDEYCTINNEEDEDDDSQCSTISSKIRRSISTLSSTSGKSKFNLDKLNVLFKSSDNVPNNIKNDDMMIIKFTNFAFAVPPIDSVHVEEECPKIDTSIKISCIHKFTKIVEQTRRGDEAFSVIMKCTLCNFIKRSS</sequence>
<dbReference type="KEGG" id="vg:20098358"/>
<dbReference type="InterPro" id="IPR021758">
    <property type="entry name" value="Baculo_LEF5_C"/>
</dbReference>
<organism evidence="2 3">
    <name type="scientific">Penaeus monodon nudivirus</name>
    <dbReference type="NCBI Taxonomy" id="1529056"/>
    <lineage>
        <taxon>Viruses</taxon>
        <taxon>Viruses incertae sedis</taxon>
        <taxon>Naldaviricetes</taxon>
        <taxon>Lefavirales</taxon>
        <taxon>Nudiviridae</taxon>
        <taxon>Gammanudivirus</taxon>
        <taxon>Gammanudivirus pemonodonis</taxon>
    </lineage>
</organism>
<dbReference type="RefSeq" id="YP_009051890.1">
    <property type="nucleotide sequence ID" value="NC_024692.1"/>
</dbReference>
<dbReference type="Pfam" id="PF11792">
    <property type="entry name" value="Baculo_LEF5_C"/>
    <property type="match status" value="1"/>
</dbReference>
<dbReference type="OrthoDB" id="12882at10239"/>
<evidence type="ECO:0000313" key="3">
    <source>
        <dbReference type="Proteomes" id="UP000203413"/>
    </source>
</evidence>
<reference evidence="2 3" key="1">
    <citation type="journal article" date="2014" name="BMC Genomics">
        <title>The genome and occlusion bodies of marine Penaeus monodon nudivirus (PmNV, also known as MBV and PemoNPV) suggest that it should be assigned to a new nudivirus genus that is distinct from the terrestrial nudiviruses.</title>
        <authorList>
            <person name="Yang Y.T."/>
            <person name="Lee D.Y."/>
            <person name="Wang Y."/>
            <person name="Hu J.M."/>
            <person name="Li W.H."/>
            <person name="Leu J.H."/>
            <person name="Chang G.D."/>
            <person name="Ke H.M."/>
            <person name="Kang S.T."/>
            <person name="Lin S.S."/>
            <person name="Kou G.H."/>
            <person name="Lo C.F."/>
        </authorList>
    </citation>
    <scope>NUCLEOTIDE SEQUENCE [LARGE SCALE GENOMIC DNA]</scope>
    <source>
        <strain evidence="2">Indonesia</strain>
    </source>
</reference>
<dbReference type="GeneID" id="20098358"/>
<accession>A0A076FDZ2</accession>
<evidence type="ECO:0000313" key="2">
    <source>
        <dbReference type="EMBL" id="AII15840.1"/>
    </source>
</evidence>
<evidence type="ECO:0000259" key="1">
    <source>
        <dbReference type="Pfam" id="PF11792"/>
    </source>
</evidence>
<protein>
    <submittedName>
        <fullName evidence="2">LEF-5</fullName>
    </submittedName>
</protein>
<keyword evidence="3" id="KW-1185">Reference proteome</keyword>
<name>A0A076FDZ2_9VIRU</name>
<dbReference type="Proteomes" id="UP000203413">
    <property type="component" value="Segment"/>
</dbReference>